<keyword evidence="1 3" id="KW-0812">Transmembrane</keyword>
<dbReference type="SUPFAM" id="SSF56935">
    <property type="entry name" value="Porins"/>
    <property type="match status" value="1"/>
</dbReference>
<evidence type="ECO:0000256" key="1">
    <source>
        <dbReference type="PROSITE-ProRule" id="PRU01360"/>
    </source>
</evidence>
<dbReference type="EMBL" id="SGXA01000001">
    <property type="protein sequence ID" value="RZS74279.1"/>
    <property type="molecule type" value="Genomic_DNA"/>
</dbReference>
<gene>
    <name evidence="5" type="ORF">EV199_0123</name>
</gene>
<keyword evidence="3" id="KW-1133">Transmembrane helix</keyword>
<keyword evidence="6" id="KW-1185">Reference proteome</keyword>
<dbReference type="InterPro" id="IPR023997">
    <property type="entry name" value="TonB-dep_OMP_SusC/RagA_CS"/>
</dbReference>
<dbReference type="Gene3D" id="2.170.130.10">
    <property type="entry name" value="TonB-dependent receptor, plug domain"/>
    <property type="match status" value="1"/>
</dbReference>
<name>A0A4Q7N103_9BACT</name>
<dbReference type="NCBIfam" id="TIGR04057">
    <property type="entry name" value="SusC_RagA_signa"/>
    <property type="match status" value="1"/>
</dbReference>
<dbReference type="GO" id="GO:0009279">
    <property type="term" value="C:cell outer membrane"/>
    <property type="evidence" value="ECO:0007669"/>
    <property type="project" value="UniProtKB-SubCell"/>
</dbReference>
<comment type="subcellular location">
    <subcellularLocation>
        <location evidence="1">Cell outer membrane</location>
        <topology evidence="1">Multi-pass membrane protein</topology>
    </subcellularLocation>
</comment>
<protein>
    <submittedName>
        <fullName evidence="5">TonB-linked SusC/RagA family outer membrane protein</fullName>
    </submittedName>
</protein>
<dbReference type="Gene3D" id="2.60.40.1120">
    <property type="entry name" value="Carboxypeptidase-like, regulatory domain"/>
    <property type="match status" value="1"/>
</dbReference>
<dbReference type="Pfam" id="PF13715">
    <property type="entry name" value="CarbopepD_reg_2"/>
    <property type="match status" value="1"/>
</dbReference>
<dbReference type="SUPFAM" id="SSF49464">
    <property type="entry name" value="Carboxypeptidase regulatory domain-like"/>
    <property type="match status" value="1"/>
</dbReference>
<feature type="transmembrane region" description="Helical" evidence="3">
    <location>
        <begin position="21"/>
        <end position="39"/>
    </location>
</feature>
<comment type="similarity">
    <text evidence="1">Belongs to the TonB-dependent receptor family.</text>
</comment>
<feature type="domain" description="TonB-dependent receptor plug" evidence="4">
    <location>
        <begin position="235"/>
        <end position="370"/>
    </location>
</feature>
<keyword evidence="1" id="KW-1134">Transmembrane beta strand</keyword>
<comment type="caution">
    <text evidence="5">The sequence shown here is derived from an EMBL/GenBank/DDBJ whole genome shotgun (WGS) entry which is preliminary data.</text>
</comment>
<sequence length="1132" mass="124914">MEGNRHPIDRKLLTTEINCCIIMKLTAVLLVIIALLAGLRGEAQTVTLSVKNAKLENVLKGFKKQTGYSFFYNEDLLAKATRVTLELNNTQLADALSAIFSKQPALDYSINGPIVTIHEKIVVQNKSGQPNGNDQTTTLAVPGKSIKGTVFNKRYEALGNASVMIKGRNKGTSTATDGSFKLDDLNEEDVLIVSYIGYNTTEMPVKGRGTITFMLEETTNQLDEVVAQGYSKTTKRLSTSSVAKVSGEEIARQPIMNPILALQGKVPGMVLTPVVGYAASPVLIDIRGRGLLSDASSNPLIIIDGMPLPVGSNQGTAAGDGPVQGLMAALSPVQSQNFLFGLNPKDIESIEVLKDIGATAIYGSTGANGVILITTKRGKSVTSDLTVNVNYGISKITRYWDLLDTKQYLQMRREALYNDGLVPSKINAPDLVDWDTTRYTDWQREVWGRTAGALNATVSYSGGTPNFSHRISANYSRPDDITTVSGKNETIGFNLALDRRSNNQKFNTSLTVSYIHSFLNMISASNAASLPPNAPPIFDSAGNLNYGPWIGTGFETNFSSFESLLRPIESKSNVLNSSFRITYQVAKGLSLITMLGYSISNNDGITLTPIRSQNPTKNPTGSSSLSKSQTRSWNLEPQFSYDGSLFGKDRIGIIGGVTIRKTNAESMSVMATGYNNDAMLRSFALATNYYPYNTSRMYRYAGVMGRAEYVWDNKYVINGIWRRDGSSRFGPGRRFGNFWSAGIAWIASDEKWLRNALSPVVSFLKLNANIGTAGSDGGGDYQYLSQWSRDRMVNYDDVVPMKNLHAVNQYYQWALTRELNAGLQINFMGSGKLGLSVNYYRKRIGNQLLQNPTPIFTGFPDVFGNWNATVQNSGWEFSLNATFINKKNFRWNGSVNAGINRNRLLEYPDILKTPHFSKYLVGQPITNIYLLNYLGVDPMTGTYQFEDYNGDGNIDRASKLPPKTAPSDLQKELDMQPRVTGGISQSITYRKWSLFLSFDYKVQKGRNAYYNFSGPGQFGNMPLEIFNNHWREPGDNARFAKLSTLTSMASFARSQSTLGFSDASFLRFSNISISCQLPEPWLKKLGMKNGSFNINARNLFIITRYEGIDPEMQFFGGMPPAKTITAGFSITL</sequence>
<dbReference type="InterPro" id="IPR012910">
    <property type="entry name" value="Plug_dom"/>
</dbReference>
<dbReference type="Pfam" id="PF07715">
    <property type="entry name" value="Plug"/>
    <property type="match status" value="1"/>
</dbReference>
<evidence type="ECO:0000313" key="5">
    <source>
        <dbReference type="EMBL" id="RZS74279.1"/>
    </source>
</evidence>
<evidence type="ECO:0000259" key="4">
    <source>
        <dbReference type="Pfam" id="PF07715"/>
    </source>
</evidence>
<reference evidence="5 6" key="1">
    <citation type="submission" date="2019-02" db="EMBL/GenBank/DDBJ databases">
        <title>Genomic Encyclopedia of Type Strains, Phase IV (KMG-IV): sequencing the most valuable type-strain genomes for metagenomic binning, comparative biology and taxonomic classification.</title>
        <authorList>
            <person name="Goeker M."/>
        </authorList>
    </citation>
    <scope>NUCLEOTIDE SEQUENCE [LARGE SCALE GENOMIC DNA]</scope>
    <source>
        <strain evidence="5 6">DSM 18116</strain>
    </source>
</reference>
<keyword evidence="1 3" id="KW-0472">Membrane</keyword>
<keyword evidence="1" id="KW-0813">Transport</keyword>
<dbReference type="Proteomes" id="UP000293874">
    <property type="component" value="Unassembled WGS sequence"/>
</dbReference>
<dbReference type="NCBIfam" id="TIGR04056">
    <property type="entry name" value="OMP_RagA_SusC"/>
    <property type="match status" value="1"/>
</dbReference>
<dbReference type="InterPro" id="IPR039426">
    <property type="entry name" value="TonB-dep_rcpt-like"/>
</dbReference>
<evidence type="ECO:0000313" key="6">
    <source>
        <dbReference type="Proteomes" id="UP000293874"/>
    </source>
</evidence>
<accession>A0A4Q7N103</accession>
<dbReference type="InterPro" id="IPR037066">
    <property type="entry name" value="Plug_dom_sf"/>
</dbReference>
<dbReference type="InterPro" id="IPR023996">
    <property type="entry name" value="TonB-dep_OMP_SusC/RagA"/>
</dbReference>
<dbReference type="InterPro" id="IPR008969">
    <property type="entry name" value="CarboxyPept-like_regulatory"/>
</dbReference>
<dbReference type="PROSITE" id="PS52016">
    <property type="entry name" value="TONB_DEPENDENT_REC_3"/>
    <property type="match status" value="1"/>
</dbReference>
<proteinExistence type="inferred from homology"/>
<feature type="region of interest" description="Disordered" evidence="2">
    <location>
        <begin position="608"/>
        <end position="631"/>
    </location>
</feature>
<organism evidence="5 6">
    <name type="scientific">Pseudobacter ginsenosidimutans</name>
    <dbReference type="NCBI Taxonomy" id="661488"/>
    <lineage>
        <taxon>Bacteria</taxon>
        <taxon>Pseudomonadati</taxon>
        <taxon>Bacteroidota</taxon>
        <taxon>Chitinophagia</taxon>
        <taxon>Chitinophagales</taxon>
        <taxon>Chitinophagaceae</taxon>
        <taxon>Pseudobacter</taxon>
    </lineage>
</organism>
<evidence type="ECO:0000256" key="3">
    <source>
        <dbReference type="SAM" id="Phobius"/>
    </source>
</evidence>
<evidence type="ECO:0000256" key="2">
    <source>
        <dbReference type="SAM" id="MobiDB-lite"/>
    </source>
</evidence>
<dbReference type="AlphaFoldDB" id="A0A4Q7N103"/>
<keyword evidence="1" id="KW-0998">Cell outer membrane</keyword>